<dbReference type="InterPro" id="IPR013324">
    <property type="entry name" value="RNA_pol_sigma_r3/r4-like"/>
</dbReference>
<evidence type="ECO:0000259" key="6">
    <source>
        <dbReference type="Pfam" id="PF04542"/>
    </source>
</evidence>
<dbReference type="SUPFAM" id="SSF88659">
    <property type="entry name" value="Sigma3 and sigma4 domains of RNA polymerase sigma factors"/>
    <property type="match status" value="1"/>
</dbReference>
<proteinExistence type="inferred from homology"/>
<protein>
    <submittedName>
        <fullName evidence="8">RNA polymerase sigma factor</fullName>
    </submittedName>
</protein>
<evidence type="ECO:0000256" key="4">
    <source>
        <dbReference type="ARBA" id="ARBA00023125"/>
    </source>
</evidence>
<evidence type="ECO:0000256" key="3">
    <source>
        <dbReference type="ARBA" id="ARBA00023082"/>
    </source>
</evidence>
<feature type="domain" description="RNA polymerase sigma-70 region 2" evidence="6">
    <location>
        <begin position="12"/>
        <end position="75"/>
    </location>
</feature>
<keyword evidence="5" id="KW-0804">Transcription</keyword>
<dbReference type="NCBIfam" id="TIGR02937">
    <property type="entry name" value="sigma70-ECF"/>
    <property type="match status" value="1"/>
</dbReference>
<evidence type="ECO:0000313" key="9">
    <source>
        <dbReference type="Proteomes" id="UP001485459"/>
    </source>
</evidence>
<dbReference type="Pfam" id="PF08281">
    <property type="entry name" value="Sigma70_r4_2"/>
    <property type="match status" value="1"/>
</dbReference>
<name>A0ABZ2YPR7_9BACT</name>
<dbReference type="Pfam" id="PF04542">
    <property type="entry name" value="Sigma70_r2"/>
    <property type="match status" value="1"/>
</dbReference>
<evidence type="ECO:0000256" key="1">
    <source>
        <dbReference type="ARBA" id="ARBA00010641"/>
    </source>
</evidence>
<dbReference type="Gene3D" id="1.10.1740.10">
    <property type="match status" value="1"/>
</dbReference>
<dbReference type="Gene3D" id="1.10.10.10">
    <property type="entry name" value="Winged helix-like DNA-binding domain superfamily/Winged helix DNA-binding domain"/>
    <property type="match status" value="1"/>
</dbReference>
<organism evidence="8 9">
    <name type="scientific">Chitinophaga pollutisoli</name>
    <dbReference type="NCBI Taxonomy" id="3133966"/>
    <lineage>
        <taxon>Bacteria</taxon>
        <taxon>Pseudomonadati</taxon>
        <taxon>Bacteroidota</taxon>
        <taxon>Chitinophagia</taxon>
        <taxon>Chitinophagales</taxon>
        <taxon>Chitinophagaceae</taxon>
        <taxon>Chitinophaga</taxon>
    </lineage>
</organism>
<dbReference type="SUPFAM" id="SSF88946">
    <property type="entry name" value="Sigma2 domain of RNA polymerase sigma factors"/>
    <property type="match status" value="1"/>
</dbReference>
<dbReference type="InterPro" id="IPR013249">
    <property type="entry name" value="RNA_pol_sigma70_r4_t2"/>
</dbReference>
<evidence type="ECO:0000259" key="7">
    <source>
        <dbReference type="Pfam" id="PF08281"/>
    </source>
</evidence>
<keyword evidence="9" id="KW-1185">Reference proteome</keyword>
<gene>
    <name evidence="8" type="ORF">WJU16_25715</name>
</gene>
<accession>A0ABZ2YPR7</accession>
<keyword evidence="2" id="KW-0805">Transcription regulation</keyword>
<feature type="domain" description="RNA polymerase sigma factor 70 region 4 type 2" evidence="7">
    <location>
        <begin position="106"/>
        <end position="157"/>
    </location>
</feature>
<dbReference type="RefSeq" id="WP_341836220.1">
    <property type="nucleotide sequence ID" value="NZ_CP149822.1"/>
</dbReference>
<keyword evidence="3" id="KW-0731">Sigma factor</keyword>
<dbReference type="PANTHER" id="PTHR43133">
    <property type="entry name" value="RNA POLYMERASE ECF-TYPE SIGMA FACTO"/>
    <property type="match status" value="1"/>
</dbReference>
<comment type="similarity">
    <text evidence="1">Belongs to the sigma-70 factor family. ECF subfamily.</text>
</comment>
<evidence type="ECO:0000256" key="5">
    <source>
        <dbReference type="ARBA" id="ARBA00023163"/>
    </source>
</evidence>
<dbReference type="PANTHER" id="PTHR43133:SF8">
    <property type="entry name" value="RNA POLYMERASE SIGMA FACTOR HI_1459-RELATED"/>
    <property type="match status" value="1"/>
</dbReference>
<dbReference type="CDD" id="cd06171">
    <property type="entry name" value="Sigma70_r4"/>
    <property type="match status" value="1"/>
</dbReference>
<dbReference type="InterPro" id="IPR039425">
    <property type="entry name" value="RNA_pol_sigma-70-like"/>
</dbReference>
<keyword evidence="4" id="KW-0238">DNA-binding</keyword>
<dbReference type="InterPro" id="IPR036388">
    <property type="entry name" value="WH-like_DNA-bd_sf"/>
</dbReference>
<dbReference type="EMBL" id="CP149822">
    <property type="protein sequence ID" value="WZN41367.1"/>
    <property type="molecule type" value="Genomic_DNA"/>
</dbReference>
<dbReference type="InterPro" id="IPR013325">
    <property type="entry name" value="RNA_pol_sigma_r2"/>
</dbReference>
<dbReference type="Proteomes" id="UP001485459">
    <property type="component" value="Chromosome"/>
</dbReference>
<dbReference type="InterPro" id="IPR007627">
    <property type="entry name" value="RNA_pol_sigma70_r2"/>
</dbReference>
<sequence>MTSSAFQSLILPFRQKLYCFAFRLLGNEEDAKDVVQDAFIRVWNNREKMPELQSLEAWCMRITRNVALDRLKSRKYRITDDLDRAGEVPSVHQTPHQHAEKSDMMRRVHAAIARLPEKYRTVLQLRDMDGLSYQEISDMLEIGLAEVKINLHRARKTVREQLQNLQVYGIQ</sequence>
<dbReference type="InterPro" id="IPR014284">
    <property type="entry name" value="RNA_pol_sigma-70_dom"/>
</dbReference>
<evidence type="ECO:0000313" key="8">
    <source>
        <dbReference type="EMBL" id="WZN41367.1"/>
    </source>
</evidence>
<evidence type="ECO:0000256" key="2">
    <source>
        <dbReference type="ARBA" id="ARBA00023015"/>
    </source>
</evidence>
<reference evidence="9" key="1">
    <citation type="submission" date="2024-03" db="EMBL/GenBank/DDBJ databases">
        <title>Chitinophaga horti sp. nov., isolated from garden soil.</title>
        <authorList>
            <person name="Lee D.S."/>
            <person name="Han D.M."/>
            <person name="Baek J.H."/>
            <person name="Choi D.G."/>
            <person name="Jeon J.H."/>
            <person name="Jeon C.O."/>
        </authorList>
    </citation>
    <scope>NUCLEOTIDE SEQUENCE [LARGE SCALE GENOMIC DNA]</scope>
    <source>
        <strain evidence="9">GPA1</strain>
    </source>
</reference>